<dbReference type="AlphaFoldDB" id="A0AAV4SS04"/>
<keyword evidence="3" id="KW-1185">Reference proteome</keyword>
<accession>A0AAV4SS04</accession>
<reference evidence="2 3" key="1">
    <citation type="submission" date="2021-06" db="EMBL/GenBank/DDBJ databases">
        <title>Caerostris darwini draft genome.</title>
        <authorList>
            <person name="Kono N."/>
            <person name="Arakawa K."/>
        </authorList>
    </citation>
    <scope>NUCLEOTIDE SEQUENCE [LARGE SCALE GENOMIC DNA]</scope>
</reference>
<gene>
    <name evidence="2" type="ORF">CDAR_185161</name>
</gene>
<proteinExistence type="predicted"/>
<name>A0AAV4SS04_9ARAC</name>
<organism evidence="2 3">
    <name type="scientific">Caerostris darwini</name>
    <dbReference type="NCBI Taxonomy" id="1538125"/>
    <lineage>
        <taxon>Eukaryota</taxon>
        <taxon>Metazoa</taxon>
        <taxon>Ecdysozoa</taxon>
        <taxon>Arthropoda</taxon>
        <taxon>Chelicerata</taxon>
        <taxon>Arachnida</taxon>
        <taxon>Araneae</taxon>
        <taxon>Araneomorphae</taxon>
        <taxon>Entelegynae</taxon>
        <taxon>Araneoidea</taxon>
        <taxon>Araneidae</taxon>
        <taxon>Caerostris</taxon>
    </lineage>
</organism>
<feature type="region of interest" description="Disordered" evidence="1">
    <location>
        <begin position="68"/>
        <end position="88"/>
    </location>
</feature>
<sequence>MVQLIPVWKAFSVILSAAPPLSLLFHRLNAYLQAHHSYTIACSSHAVYCLTCKRGKLFFHSQGFRSEHHGNMGKGEKRRRTQQQTISRAVEGRAPGRRLDNRFGRGHYRGDLGADRWSAVNDPFHQGSLGILIAFIGGLHLLFISRPLRFCFVSPSLGRWSVPRKRRTDGQGRPEFEIKMIPPETLDGKGDITGLGISLPLESEGPRIS</sequence>
<dbReference type="EMBL" id="BPLQ01008196">
    <property type="protein sequence ID" value="GIY35681.1"/>
    <property type="molecule type" value="Genomic_DNA"/>
</dbReference>
<comment type="caution">
    <text evidence="2">The sequence shown here is derived from an EMBL/GenBank/DDBJ whole genome shotgun (WGS) entry which is preliminary data.</text>
</comment>
<evidence type="ECO:0000313" key="3">
    <source>
        <dbReference type="Proteomes" id="UP001054837"/>
    </source>
</evidence>
<dbReference type="Proteomes" id="UP001054837">
    <property type="component" value="Unassembled WGS sequence"/>
</dbReference>
<protein>
    <submittedName>
        <fullName evidence="2">Uncharacterized protein</fullName>
    </submittedName>
</protein>
<evidence type="ECO:0000256" key="1">
    <source>
        <dbReference type="SAM" id="MobiDB-lite"/>
    </source>
</evidence>
<evidence type="ECO:0000313" key="2">
    <source>
        <dbReference type="EMBL" id="GIY35681.1"/>
    </source>
</evidence>